<keyword evidence="2" id="KW-0378">Hydrolase</keyword>
<dbReference type="Pfam" id="PF02682">
    <property type="entry name" value="CT_C_D"/>
    <property type="match status" value="1"/>
</dbReference>
<dbReference type="Gene3D" id="3.30.1360.40">
    <property type="match status" value="1"/>
</dbReference>
<dbReference type="RefSeq" id="WP_284479413.1">
    <property type="nucleotide sequence ID" value="NZ_JASNJD010000002.1"/>
</dbReference>
<evidence type="ECO:0000313" key="5">
    <source>
        <dbReference type="EMBL" id="MDK3016591.1"/>
    </source>
</evidence>
<keyword evidence="6" id="KW-1185">Reference proteome</keyword>
<sequence>MTAAQMRTGISFPAIRPVGLTGLLVSFSDRLEEPANRAALAFRAAVEAAAWPGVEETSTSLASSYLRFDPLILSPEALTERLRALLSTRDWRAAPLPPGRRLFRVPTLYGTDLAPQLAEAAAEAGLSPEAAIADLGATRVRVLTIGFAPGQPYLGELGTAWDLPRQSALTARVPAGALVLAVRQLTLFTAPAPTGWRHVGQTRFRCFRPEAPDPFPLSPGDEMIFAPVSRADYDRLGDVTDHGLRIEEIAG</sequence>
<feature type="domain" description="Carboxyltransferase" evidence="4">
    <location>
        <begin position="13"/>
        <end position="217"/>
    </location>
</feature>
<protein>
    <submittedName>
        <fullName evidence="5">Carboxyltransferase domain-containing protein</fullName>
    </submittedName>
</protein>
<gene>
    <name evidence="5" type="ORF">QO033_02825</name>
</gene>
<organism evidence="5 6">
    <name type="scientific">Pseudodonghicola flavimaris</name>
    <dbReference type="NCBI Taxonomy" id="3050036"/>
    <lineage>
        <taxon>Bacteria</taxon>
        <taxon>Pseudomonadati</taxon>
        <taxon>Pseudomonadota</taxon>
        <taxon>Alphaproteobacteria</taxon>
        <taxon>Rhodobacterales</taxon>
        <taxon>Paracoccaceae</taxon>
        <taxon>Pseudodonghicola</taxon>
    </lineage>
</organism>
<dbReference type="EMBL" id="JASNJD010000002">
    <property type="protein sequence ID" value="MDK3016591.1"/>
    <property type="molecule type" value="Genomic_DNA"/>
</dbReference>
<proteinExistence type="predicted"/>
<dbReference type="Proteomes" id="UP001243757">
    <property type="component" value="Unassembled WGS sequence"/>
</dbReference>
<evidence type="ECO:0000256" key="3">
    <source>
        <dbReference type="ARBA" id="ARBA00022840"/>
    </source>
</evidence>
<keyword evidence="1" id="KW-0547">Nucleotide-binding</keyword>
<dbReference type="InterPro" id="IPR003833">
    <property type="entry name" value="CT_C_D"/>
</dbReference>
<evidence type="ECO:0000256" key="2">
    <source>
        <dbReference type="ARBA" id="ARBA00022801"/>
    </source>
</evidence>
<dbReference type="SUPFAM" id="SSF50891">
    <property type="entry name" value="Cyclophilin-like"/>
    <property type="match status" value="1"/>
</dbReference>
<name>A0ABT7EW82_9RHOB</name>
<keyword evidence="3" id="KW-0067">ATP-binding</keyword>
<dbReference type="SUPFAM" id="SSF160467">
    <property type="entry name" value="PH0987 N-terminal domain-like"/>
    <property type="match status" value="1"/>
</dbReference>
<evidence type="ECO:0000259" key="4">
    <source>
        <dbReference type="SMART" id="SM00796"/>
    </source>
</evidence>
<evidence type="ECO:0000313" key="6">
    <source>
        <dbReference type="Proteomes" id="UP001243757"/>
    </source>
</evidence>
<dbReference type="InterPro" id="IPR010016">
    <property type="entry name" value="PxpB"/>
</dbReference>
<dbReference type="SMART" id="SM00796">
    <property type="entry name" value="AHS1"/>
    <property type="match status" value="1"/>
</dbReference>
<evidence type="ECO:0000256" key="1">
    <source>
        <dbReference type="ARBA" id="ARBA00022741"/>
    </source>
</evidence>
<dbReference type="PANTHER" id="PTHR34698">
    <property type="entry name" value="5-OXOPROLINASE SUBUNIT B"/>
    <property type="match status" value="1"/>
</dbReference>
<dbReference type="InterPro" id="IPR029000">
    <property type="entry name" value="Cyclophilin-like_dom_sf"/>
</dbReference>
<dbReference type="Gene3D" id="2.40.100.10">
    <property type="entry name" value="Cyclophilin-like"/>
    <property type="match status" value="1"/>
</dbReference>
<dbReference type="PANTHER" id="PTHR34698:SF2">
    <property type="entry name" value="5-OXOPROLINASE SUBUNIT B"/>
    <property type="match status" value="1"/>
</dbReference>
<comment type="caution">
    <text evidence="5">The sequence shown here is derived from an EMBL/GenBank/DDBJ whole genome shotgun (WGS) entry which is preliminary data.</text>
</comment>
<accession>A0ABT7EW82</accession>
<reference evidence="5 6" key="1">
    <citation type="submission" date="2023-05" db="EMBL/GenBank/DDBJ databases">
        <title>Pseudodonghicola sp. nov.</title>
        <authorList>
            <person name="Huang J."/>
        </authorList>
    </citation>
    <scope>NUCLEOTIDE SEQUENCE [LARGE SCALE GENOMIC DNA]</scope>
    <source>
        <strain evidence="5 6">IC7</strain>
    </source>
</reference>